<dbReference type="Pfam" id="PF00528">
    <property type="entry name" value="BPD_transp_1"/>
    <property type="match status" value="1"/>
</dbReference>
<dbReference type="PANTHER" id="PTHR43744">
    <property type="entry name" value="ABC TRANSPORTER PERMEASE PROTEIN MG189-RELATED-RELATED"/>
    <property type="match status" value="1"/>
</dbReference>
<dbReference type="CDD" id="cd06261">
    <property type="entry name" value="TM_PBP2"/>
    <property type="match status" value="1"/>
</dbReference>
<feature type="transmembrane region" description="Helical" evidence="7">
    <location>
        <begin position="34"/>
        <end position="56"/>
    </location>
</feature>
<keyword evidence="3" id="KW-1003">Cell membrane</keyword>
<feature type="transmembrane region" description="Helical" evidence="7">
    <location>
        <begin position="133"/>
        <end position="155"/>
    </location>
</feature>
<evidence type="ECO:0000256" key="8">
    <source>
        <dbReference type="SAM" id="MobiDB-lite"/>
    </source>
</evidence>
<comment type="caution">
    <text evidence="10">The sequence shown here is derived from an EMBL/GenBank/DDBJ whole genome shotgun (WGS) entry which is preliminary data.</text>
</comment>
<evidence type="ECO:0000313" key="11">
    <source>
        <dbReference type="Proteomes" id="UP000824166"/>
    </source>
</evidence>
<comment type="similarity">
    <text evidence="7">Belongs to the binding-protein-dependent transport system permease family.</text>
</comment>
<gene>
    <name evidence="10" type="ORF">KSW38_20620</name>
</gene>
<keyword evidence="6 7" id="KW-0472">Membrane</keyword>
<feature type="transmembrane region" description="Helical" evidence="7">
    <location>
        <begin position="210"/>
        <end position="235"/>
    </location>
</feature>
<proteinExistence type="inferred from homology"/>
<accession>A0ABS6ICV9</accession>
<evidence type="ECO:0000256" key="1">
    <source>
        <dbReference type="ARBA" id="ARBA00004651"/>
    </source>
</evidence>
<comment type="subcellular location">
    <subcellularLocation>
        <location evidence="1 7">Cell membrane</location>
        <topology evidence="1 7">Multi-pass membrane protein</topology>
    </subcellularLocation>
</comment>
<dbReference type="Proteomes" id="UP000824166">
    <property type="component" value="Unassembled WGS sequence"/>
</dbReference>
<name>A0ABS6ICV9_9MICC</name>
<evidence type="ECO:0000256" key="2">
    <source>
        <dbReference type="ARBA" id="ARBA00022448"/>
    </source>
</evidence>
<feature type="transmembrane region" description="Helical" evidence="7">
    <location>
        <begin position="269"/>
        <end position="290"/>
    </location>
</feature>
<keyword evidence="2 7" id="KW-0813">Transport</keyword>
<protein>
    <submittedName>
        <fullName evidence="10">Carbohydrate ABC transporter permease</fullName>
    </submittedName>
</protein>
<evidence type="ECO:0000313" key="10">
    <source>
        <dbReference type="EMBL" id="MBU8868701.1"/>
    </source>
</evidence>
<feature type="compositionally biased region" description="Low complexity" evidence="8">
    <location>
        <begin position="1"/>
        <end position="17"/>
    </location>
</feature>
<evidence type="ECO:0000256" key="6">
    <source>
        <dbReference type="ARBA" id="ARBA00023136"/>
    </source>
</evidence>
<sequence>MTTMATPTQSTPATPAPVYNPKSESGTAKRIKSIIFHIVALALVGVVLYPALWMVASSFKPNSEIGGSTTQLWSNNFSFDNFVTAMDGIGGVSTLTFFTNSLILAVGAVVGTILSASVSAYAFARINFPGRGIFFGMMIATLLLPFHVVIIPQYIVFQQLGLVDTYVPLLIGKFLAADAFFVFLMVQFMRNLPAELDEAARIDGAGHVRIFGSIMLPLMKPALISTSIFSFIWSWNDFLGPLLYLNTPEKYPLPLALRLFVDQTQSSDYGAMIAMSVLALLPVLVFFLVFQRYIVEGVSTQGLKG</sequence>
<evidence type="ECO:0000259" key="9">
    <source>
        <dbReference type="PROSITE" id="PS50928"/>
    </source>
</evidence>
<dbReference type="RefSeq" id="WP_216926824.1">
    <property type="nucleotide sequence ID" value="NZ_JAHOPC010000017.1"/>
</dbReference>
<evidence type="ECO:0000256" key="5">
    <source>
        <dbReference type="ARBA" id="ARBA00022989"/>
    </source>
</evidence>
<reference evidence="10 11" key="1">
    <citation type="submission" date="2021-06" db="EMBL/GenBank/DDBJ databases">
        <authorList>
            <person name="Jeong J.W."/>
        </authorList>
    </citation>
    <scope>NUCLEOTIDE SEQUENCE [LARGE SCALE GENOMIC DNA]</scope>
    <source>
        <strain evidence="10 11">MMS21-TAE1-1</strain>
    </source>
</reference>
<dbReference type="InterPro" id="IPR000515">
    <property type="entry name" value="MetI-like"/>
</dbReference>
<keyword evidence="4 7" id="KW-0812">Transmembrane</keyword>
<feature type="transmembrane region" description="Helical" evidence="7">
    <location>
        <begin position="167"/>
        <end position="189"/>
    </location>
</feature>
<feature type="transmembrane region" description="Helical" evidence="7">
    <location>
        <begin position="102"/>
        <end position="124"/>
    </location>
</feature>
<organism evidence="10 11">
    <name type="scientific">Paenarthrobacter aromaticivorans</name>
    <dbReference type="NCBI Taxonomy" id="2849150"/>
    <lineage>
        <taxon>Bacteria</taxon>
        <taxon>Bacillati</taxon>
        <taxon>Actinomycetota</taxon>
        <taxon>Actinomycetes</taxon>
        <taxon>Micrococcales</taxon>
        <taxon>Micrococcaceae</taxon>
        <taxon>Paenarthrobacter</taxon>
    </lineage>
</organism>
<evidence type="ECO:0000256" key="3">
    <source>
        <dbReference type="ARBA" id="ARBA00022475"/>
    </source>
</evidence>
<keyword evidence="5 7" id="KW-1133">Transmembrane helix</keyword>
<evidence type="ECO:0000256" key="7">
    <source>
        <dbReference type="RuleBase" id="RU363032"/>
    </source>
</evidence>
<feature type="domain" description="ABC transmembrane type-1" evidence="9">
    <location>
        <begin position="98"/>
        <end position="290"/>
    </location>
</feature>
<dbReference type="PANTHER" id="PTHR43744:SF6">
    <property type="entry name" value="ABC TRANSPORTER PERMEASE PROTEIN YESQ-RELATED"/>
    <property type="match status" value="1"/>
</dbReference>
<dbReference type="EMBL" id="JAHOPC010000017">
    <property type="protein sequence ID" value="MBU8868701.1"/>
    <property type="molecule type" value="Genomic_DNA"/>
</dbReference>
<dbReference type="PROSITE" id="PS50928">
    <property type="entry name" value="ABC_TM1"/>
    <property type="match status" value="1"/>
</dbReference>
<feature type="region of interest" description="Disordered" evidence="8">
    <location>
        <begin position="1"/>
        <end position="24"/>
    </location>
</feature>
<keyword evidence="11" id="KW-1185">Reference proteome</keyword>
<evidence type="ECO:0000256" key="4">
    <source>
        <dbReference type="ARBA" id="ARBA00022692"/>
    </source>
</evidence>